<protein>
    <submittedName>
        <fullName evidence="1">Uncharacterized protein</fullName>
    </submittedName>
</protein>
<evidence type="ECO:0000313" key="2">
    <source>
        <dbReference type="Proteomes" id="UP000231912"/>
    </source>
</evidence>
<organism evidence="1 2">
    <name type="scientific">Leptospira wolffii</name>
    <dbReference type="NCBI Taxonomy" id="409998"/>
    <lineage>
        <taxon>Bacteria</taxon>
        <taxon>Pseudomonadati</taxon>
        <taxon>Spirochaetota</taxon>
        <taxon>Spirochaetia</taxon>
        <taxon>Leptospirales</taxon>
        <taxon>Leptospiraceae</taxon>
        <taxon>Leptospira</taxon>
    </lineage>
</organism>
<gene>
    <name evidence="1" type="ORF">CH371_09200</name>
</gene>
<dbReference type="RefSeq" id="WP_100758618.1">
    <property type="nucleotide sequence ID" value="NZ_NPDT01000002.1"/>
</dbReference>
<reference evidence="1 2" key="1">
    <citation type="submission" date="2017-07" db="EMBL/GenBank/DDBJ databases">
        <title>Leptospira spp. isolated from tropical soils.</title>
        <authorList>
            <person name="Thibeaux R."/>
            <person name="Iraola G."/>
            <person name="Ferres I."/>
            <person name="Bierque E."/>
            <person name="Girault D."/>
            <person name="Soupe-Gilbert M.-E."/>
            <person name="Picardeau M."/>
            <person name="Goarant C."/>
        </authorList>
    </citation>
    <scope>NUCLEOTIDE SEQUENCE [LARGE SCALE GENOMIC DNA]</scope>
    <source>
        <strain evidence="1 2">FH2-C-A2</strain>
    </source>
</reference>
<dbReference type="EMBL" id="NPDT01000002">
    <property type="protein sequence ID" value="PJZ66428.1"/>
    <property type="molecule type" value="Genomic_DNA"/>
</dbReference>
<accession>A0A2M9ZDB7</accession>
<proteinExistence type="predicted"/>
<dbReference type="NCBIfam" id="NF047777">
    <property type="entry name" value="LIC_11502_fam"/>
    <property type="match status" value="1"/>
</dbReference>
<comment type="caution">
    <text evidence="1">The sequence shown here is derived from an EMBL/GenBank/DDBJ whole genome shotgun (WGS) entry which is preliminary data.</text>
</comment>
<name>A0A2M9ZDB7_9LEPT</name>
<sequence length="127" mass="14357">MIFSMKEGEEDFLQPFSGVPGGIPLQELLTAAKEAGLDLPRERSRPLGRILLAGILGALRGFSERGLSPFLPLHKPIFKEICDDLREAYSFLALEENEKMVLQEAAEFGTKKVYHLEWKLYSSQELF</sequence>
<dbReference type="AlphaFoldDB" id="A0A2M9ZDB7"/>
<evidence type="ECO:0000313" key="1">
    <source>
        <dbReference type="EMBL" id="PJZ66428.1"/>
    </source>
</evidence>
<dbReference type="Proteomes" id="UP000231912">
    <property type="component" value="Unassembled WGS sequence"/>
</dbReference>